<dbReference type="InterPro" id="IPR028087">
    <property type="entry name" value="Tad_N"/>
</dbReference>
<sequence>MFAALRSFLRDTKSFLRDTRGSIAIISGVLAVVVIGFSAVSVDLGKVYVDRRKAQSVADLAALSAASDLTRAARAASATVQRNSLSVDSPISVELGTYTPNANVALASRFQTIAGATPNAARVTINSRSDLVFGRVITGKDYFVIRTTATAATTSFASFAIGSRLVAVDGGLLNQLLGKLLGTTITLSAMDYQSLVDAKLDLFNFMNKLAEKTHLTAGTYAQLLNSNIKVVDVLGAMVASTLSPQGTPTGASRALTSILQSLSAATNSMVMASLINPGPYKDLPVGQTSTMGINLSALDLLNATAQLANGNRQIEVGLGVNVPGIATATLKLGIGERPVGTSWVTVGDVGAQVHTAQTRLLLVLRLLGAGNIASVNVPLYVEVAAGTARLNALNCAFPDANASTMTLGVRPGVIDAWIGNVSVADFNNYTTAPRPDRAALVDTPLLAVLGRAHVQVTNMAQTPVTFTMAEINRQTKKTVGTTQFTQSLLAGLLNDLQLDVSVLGGLNLGLGGAVGPLVASILSGATPSIDLLLANLLQTLGVSLGQADVWGLGLRCDGAVLVQ</sequence>
<gene>
    <name evidence="3" type="ORF">E8M01_08420</name>
</gene>
<dbReference type="AlphaFoldDB" id="A0A4D7AXR3"/>
<feature type="domain" description="Putative Flp pilus-assembly TadG-like N-terminal" evidence="2">
    <location>
        <begin position="21"/>
        <end position="68"/>
    </location>
</feature>
<dbReference type="Pfam" id="PF13400">
    <property type="entry name" value="Tad"/>
    <property type="match status" value="1"/>
</dbReference>
<keyword evidence="4" id="KW-1185">Reference proteome</keyword>
<dbReference type="OrthoDB" id="7630116at2"/>
<feature type="transmembrane region" description="Helical" evidence="1">
    <location>
        <begin position="21"/>
        <end position="42"/>
    </location>
</feature>
<keyword evidence="1" id="KW-0812">Transmembrane</keyword>
<dbReference type="EMBL" id="CP039690">
    <property type="protein sequence ID" value="QCI64265.1"/>
    <property type="molecule type" value="Genomic_DNA"/>
</dbReference>
<accession>A0A4D7AXR3</accession>
<keyword evidence="1" id="KW-0472">Membrane</keyword>
<keyword evidence="1" id="KW-1133">Transmembrane helix</keyword>
<protein>
    <recommendedName>
        <fullName evidence="2">Putative Flp pilus-assembly TadG-like N-terminal domain-containing protein</fullName>
    </recommendedName>
</protein>
<evidence type="ECO:0000256" key="1">
    <source>
        <dbReference type="SAM" id="Phobius"/>
    </source>
</evidence>
<organism evidence="3 4">
    <name type="scientific">Phreatobacter stygius</name>
    <dbReference type="NCBI Taxonomy" id="1940610"/>
    <lineage>
        <taxon>Bacteria</taxon>
        <taxon>Pseudomonadati</taxon>
        <taxon>Pseudomonadota</taxon>
        <taxon>Alphaproteobacteria</taxon>
        <taxon>Hyphomicrobiales</taxon>
        <taxon>Phreatobacteraceae</taxon>
        <taxon>Phreatobacter</taxon>
    </lineage>
</organism>
<dbReference type="Proteomes" id="UP000298781">
    <property type="component" value="Chromosome"/>
</dbReference>
<reference evidence="3 4" key="1">
    <citation type="submission" date="2019-04" db="EMBL/GenBank/DDBJ databases">
        <title>Phreatobacter aquaticus sp. nov.</title>
        <authorList>
            <person name="Choi A."/>
        </authorList>
    </citation>
    <scope>NUCLEOTIDE SEQUENCE [LARGE SCALE GENOMIC DNA]</scope>
    <source>
        <strain evidence="3 4">KCTC 52518</strain>
    </source>
</reference>
<evidence type="ECO:0000313" key="3">
    <source>
        <dbReference type="EMBL" id="QCI64265.1"/>
    </source>
</evidence>
<dbReference type="RefSeq" id="WP_136959720.1">
    <property type="nucleotide sequence ID" value="NZ_CP039690.1"/>
</dbReference>
<name>A0A4D7AXR3_9HYPH</name>
<proteinExistence type="predicted"/>
<evidence type="ECO:0000259" key="2">
    <source>
        <dbReference type="Pfam" id="PF13400"/>
    </source>
</evidence>
<dbReference type="KEGG" id="pstg:E8M01_08420"/>
<evidence type="ECO:0000313" key="4">
    <source>
        <dbReference type="Proteomes" id="UP000298781"/>
    </source>
</evidence>